<proteinExistence type="predicted"/>
<name>A0A938XXG5_9BACL</name>
<dbReference type="InterPro" id="IPR001478">
    <property type="entry name" value="PDZ"/>
</dbReference>
<dbReference type="Gene3D" id="2.30.42.10">
    <property type="match status" value="1"/>
</dbReference>
<evidence type="ECO:0000313" key="4">
    <source>
        <dbReference type="Proteomes" id="UP000717624"/>
    </source>
</evidence>
<dbReference type="Pfam" id="PF13180">
    <property type="entry name" value="PDZ_2"/>
    <property type="match status" value="1"/>
</dbReference>
<keyword evidence="4" id="KW-1185">Reference proteome</keyword>
<accession>A0A938XXG5</accession>
<gene>
    <name evidence="3" type="ORF">JOD01_001276</name>
</gene>
<reference evidence="3" key="1">
    <citation type="submission" date="2021-01" db="EMBL/GenBank/DDBJ databases">
        <title>Genomic Encyclopedia of Type Strains, Phase IV (KMG-IV): sequencing the most valuable type-strain genomes for metagenomic binning, comparative biology and taxonomic classification.</title>
        <authorList>
            <person name="Goeker M."/>
        </authorList>
    </citation>
    <scope>NUCLEOTIDE SEQUENCE</scope>
    <source>
        <strain evidence="3">DSM 25523</strain>
    </source>
</reference>
<dbReference type="CDD" id="cd07814">
    <property type="entry name" value="SRPBCC_CalC_Aha1-like"/>
    <property type="match status" value="1"/>
</dbReference>
<dbReference type="AlphaFoldDB" id="A0A938XXG5"/>
<evidence type="ECO:0000313" key="3">
    <source>
        <dbReference type="EMBL" id="MBM7589676.1"/>
    </source>
</evidence>
<dbReference type="EMBL" id="JAFBEB010000003">
    <property type="protein sequence ID" value="MBM7589676.1"/>
    <property type="molecule type" value="Genomic_DNA"/>
</dbReference>
<dbReference type="CDD" id="cd06779">
    <property type="entry name" value="cpPDZ_Deg_HtrA-like"/>
    <property type="match status" value="1"/>
</dbReference>
<dbReference type="SMART" id="SM00228">
    <property type="entry name" value="PDZ"/>
    <property type="match status" value="1"/>
</dbReference>
<feature type="domain" description="PDZ" evidence="2">
    <location>
        <begin position="168"/>
        <end position="219"/>
    </location>
</feature>
<dbReference type="SUPFAM" id="SSF50156">
    <property type="entry name" value="PDZ domain-like"/>
    <property type="match status" value="1"/>
</dbReference>
<dbReference type="Proteomes" id="UP000717624">
    <property type="component" value="Unassembled WGS sequence"/>
</dbReference>
<dbReference type="InterPro" id="IPR036034">
    <property type="entry name" value="PDZ_sf"/>
</dbReference>
<feature type="compositionally biased region" description="Basic and acidic residues" evidence="1">
    <location>
        <begin position="294"/>
        <end position="303"/>
    </location>
</feature>
<protein>
    <submittedName>
        <fullName evidence="3">Uncharacterized protein YndB with AHSA1/START domain</fullName>
    </submittedName>
</protein>
<evidence type="ECO:0000259" key="2">
    <source>
        <dbReference type="PROSITE" id="PS50106"/>
    </source>
</evidence>
<dbReference type="PROSITE" id="PS50106">
    <property type="entry name" value="PDZ"/>
    <property type="match status" value="1"/>
</dbReference>
<dbReference type="SUPFAM" id="SSF55961">
    <property type="entry name" value="Bet v1-like"/>
    <property type="match status" value="1"/>
</dbReference>
<sequence length="303" mass="34377">MRSQKNDRTVNVTYIEAPLEKVWWSIATPEGSDSYLTDRVYTTGSYQNPQVGDQYTLYYGDIINHSTIMACEPNRLFALSDSYKSMNPDGTIQTFELRTTFTTEQMEDGFVKLTIEVVGFRYDVTGQWVRECLEMGWRRSLMNLKSVLELGLDLRKEMFSYPRLGIANCTVNEFQTAATGVPVGQGNYLIEVHQNSPADLAGLRPGDVIVKIDGCPVPNYPAFVRAISRFYDQVRPVPITYLRDGITYETTADLSTDDRFTGLVDLTADSYENLKRKREYLASQRSASGQIWKKPTEDAGEPR</sequence>
<feature type="region of interest" description="Disordered" evidence="1">
    <location>
        <begin position="282"/>
        <end position="303"/>
    </location>
</feature>
<dbReference type="Gene3D" id="3.30.530.20">
    <property type="match status" value="1"/>
</dbReference>
<evidence type="ECO:0000256" key="1">
    <source>
        <dbReference type="SAM" id="MobiDB-lite"/>
    </source>
</evidence>
<dbReference type="RefSeq" id="WP_204517399.1">
    <property type="nucleotide sequence ID" value="NZ_BAABIN010000038.1"/>
</dbReference>
<comment type="caution">
    <text evidence="3">The sequence shown here is derived from an EMBL/GenBank/DDBJ whole genome shotgun (WGS) entry which is preliminary data.</text>
</comment>
<organism evidence="3 4">
    <name type="scientific">Brevibacillus fulvus</name>
    <dbReference type="NCBI Taxonomy" id="1125967"/>
    <lineage>
        <taxon>Bacteria</taxon>
        <taxon>Bacillati</taxon>
        <taxon>Bacillota</taxon>
        <taxon>Bacilli</taxon>
        <taxon>Bacillales</taxon>
        <taxon>Paenibacillaceae</taxon>
        <taxon>Brevibacillus</taxon>
    </lineage>
</organism>
<dbReference type="InterPro" id="IPR023393">
    <property type="entry name" value="START-like_dom_sf"/>
</dbReference>